<dbReference type="AlphaFoldDB" id="A0A7U2ICA7"/>
<sequence length="103" mass="11721">MNSTSDFLALPTSLFRGATNALPRFSFVQVPHIKPEAEHQALVLFDMVKIGLAYREGWRDGRKNSSAREAVREPDKKSREKTRKNKTKGSRVIGRGKYTIVFQ</sequence>
<evidence type="ECO:0000313" key="2">
    <source>
        <dbReference type="EMBL" id="QRD07222.1"/>
    </source>
</evidence>
<feature type="region of interest" description="Disordered" evidence="1">
    <location>
        <begin position="59"/>
        <end position="91"/>
    </location>
</feature>
<proteinExistence type="predicted"/>
<dbReference type="RefSeq" id="XP_001802646.1">
    <property type="nucleotide sequence ID" value="XM_001802594.1"/>
</dbReference>
<protein>
    <submittedName>
        <fullName evidence="2">Uncharacterized protein</fullName>
    </submittedName>
</protein>
<organism evidence="2 3">
    <name type="scientific">Phaeosphaeria nodorum (strain SN15 / ATCC MYA-4574 / FGSC 10173)</name>
    <name type="common">Glume blotch fungus</name>
    <name type="synonym">Parastagonospora nodorum</name>
    <dbReference type="NCBI Taxonomy" id="321614"/>
    <lineage>
        <taxon>Eukaryota</taxon>
        <taxon>Fungi</taxon>
        <taxon>Dikarya</taxon>
        <taxon>Ascomycota</taxon>
        <taxon>Pezizomycotina</taxon>
        <taxon>Dothideomycetes</taxon>
        <taxon>Pleosporomycetidae</taxon>
        <taxon>Pleosporales</taxon>
        <taxon>Pleosporineae</taxon>
        <taxon>Phaeosphaeriaceae</taxon>
        <taxon>Parastagonospora</taxon>
    </lineage>
</organism>
<reference evidence="3" key="1">
    <citation type="journal article" date="2021" name="BMC Genomics">
        <title>Chromosome-level genome assembly and manually-curated proteome of model necrotroph Parastagonospora nodorum Sn15 reveals a genome-wide trove of candidate effector homologs, and redundancy of virulence-related functions within an accessory chromosome.</title>
        <authorList>
            <person name="Bertazzoni S."/>
            <person name="Jones D.A.B."/>
            <person name="Phan H.T."/>
            <person name="Tan K.-C."/>
            <person name="Hane J.K."/>
        </authorList>
    </citation>
    <scope>NUCLEOTIDE SEQUENCE [LARGE SCALE GENOMIC DNA]</scope>
    <source>
        <strain evidence="3">SN15 / ATCC MYA-4574 / FGSC 10173)</strain>
    </source>
</reference>
<dbReference type="KEGG" id="pno:SNOG_12423"/>
<dbReference type="VEuPathDB" id="FungiDB:JI435_124230"/>
<dbReference type="EMBL" id="CP069044">
    <property type="protein sequence ID" value="QRD07222.1"/>
    <property type="molecule type" value="Genomic_DNA"/>
</dbReference>
<feature type="compositionally biased region" description="Basic residues" evidence="1">
    <location>
        <begin position="79"/>
        <end position="89"/>
    </location>
</feature>
<keyword evidence="3" id="KW-1185">Reference proteome</keyword>
<evidence type="ECO:0000256" key="1">
    <source>
        <dbReference type="SAM" id="MobiDB-lite"/>
    </source>
</evidence>
<dbReference type="Proteomes" id="UP000663193">
    <property type="component" value="Chromosome 22"/>
</dbReference>
<dbReference type="OrthoDB" id="10439835at2759"/>
<gene>
    <name evidence="2" type="ORF">JI435_124230</name>
</gene>
<feature type="compositionally biased region" description="Basic and acidic residues" evidence="1">
    <location>
        <begin position="69"/>
        <end position="78"/>
    </location>
</feature>
<evidence type="ECO:0000313" key="3">
    <source>
        <dbReference type="Proteomes" id="UP000663193"/>
    </source>
</evidence>
<accession>A0A7U2ICA7</accession>
<name>A0A7U2ICA7_PHANO</name>